<dbReference type="AlphaFoldDB" id="A0A392NIN1"/>
<dbReference type="EMBL" id="LXQA010038995">
    <property type="protein sequence ID" value="MCH98968.1"/>
    <property type="molecule type" value="Genomic_DNA"/>
</dbReference>
<comment type="caution">
    <text evidence="2">The sequence shown here is derived from an EMBL/GenBank/DDBJ whole genome shotgun (WGS) entry which is preliminary data.</text>
</comment>
<evidence type="ECO:0000313" key="3">
    <source>
        <dbReference type="Proteomes" id="UP000265520"/>
    </source>
</evidence>
<feature type="transmembrane region" description="Helical" evidence="1">
    <location>
        <begin position="175"/>
        <end position="195"/>
    </location>
</feature>
<protein>
    <submittedName>
        <fullName evidence="2">Uncharacterized protein</fullName>
    </submittedName>
</protein>
<keyword evidence="3" id="KW-1185">Reference proteome</keyword>
<evidence type="ECO:0000313" key="2">
    <source>
        <dbReference type="EMBL" id="MCH98968.1"/>
    </source>
</evidence>
<keyword evidence="1" id="KW-0812">Transmembrane</keyword>
<proteinExistence type="predicted"/>
<dbReference type="Proteomes" id="UP000265520">
    <property type="component" value="Unassembled WGS sequence"/>
</dbReference>
<gene>
    <name evidence="2" type="ORF">A2U01_0019977</name>
</gene>
<evidence type="ECO:0000256" key="1">
    <source>
        <dbReference type="SAM" id="Phobius"/>
    </source>
</evidence>
<keyword evidence="1" id="KW-1133">Transmembrane helix</keyword>
<feature type="transmembrane region" description="Helical" evidence="1">
    <location>
        <begin position="113"/>
        <end position="131"/>
    </location>
</feature>
<keyword evidence="1" id="KW-0472">Membrane</keyword>
<name>A0A392NIN1_9FABA</name>
<reference evidence="2 3" key="1">
    <citation type="journal article" date="2018" name="Front. Plant Sci.">
        <title>Red Clover (Trifolium pratense) and Zigzag Clover (T. medium) - A Picture of Genomic Similarities and Differences.</title>
        <authorList>
            <person name="Dluhosova J."/>
            <person name="Istvanek J."/>
            <person name="Nedelnik J."/>
            <person name="Repkova J."/>
        </authorList>
    </citation>
    <scope>NUCLEOTIDE SEQUENCE [LARGE SCALE GENOMIC DNA]</scope>
    <source>
        <strain evidence="3">cv. 10/8</strain>
        <tissue evidence="2">Leaf</tissue>
    </source>
</reference>
<sequence>MSSINFCDYRFENSVLALSVDVRALAQECDSSVIIDPPFESLFWLFFSTAAIVAVETVFDPGGVVIKPLSVAKVLDDYGEILRRESQSHNDGKTDYVITVFDPGCNHRHAPSYAIGCSISLLLFMLLRTLLDAQFLCYYFQSLQKQHNSSSEEALDSLFVLDPGSFYKFMKDWSIFIHMILASFIETLIAVISLVDSVFCCKSLATRIESFATLKEEKAVVWC</sequence>
<organism evidence="2 3">
    <name type="scientific">Trifolium medium</name>
    <dbReference type="NCBI Taxonomy" id="97028"/>
    <lineage>
        <taxon>Eukaryota</taxon>
        <taxon>Viridiplantae</taxon>
        <taxon>Streptophyta</taxon>
        <taxon>Embryophyta</taxon>
        <taxon>Tracheophyta</taxon>
        <taxon>Spermatophyta</taxon>
        <taxon>Magnoliopsida</taxon>
        <taxon>eudicotyledons</taxon>
        <taxon>Gunneridae</taxon>
        <taxon>Pentapetalae</taxon>
        <taxon>rosids</taxon>
        <taxon>fabids</taxon>
        <taxon>Fabales</taxon>
        <taxon>Fabaceae</taxon>
        <taxon>Papilionoideae</taxon>
        <taxon>50 kb inversion clade</taxon>
        <taxon>NPAAA clade</taxon>
        <taxon>Hologalegina</taxon>
        <taxon>IRL clade</taxon>
        <taxon>Trifolieae</taxon>
        <taxon>Trifolium</taxon>
    </lineage>
</organism>
<accession>A0A392NIN1</accession>